<dbReference type="Proteomes" id="UP000281553">
    <property type="component" value="Unassembled WGS sequence"/>
</dbReference>
<dbReference type="InterPro" id="IPR036322">
    <property type="entry name" value="WD40_repeat_dom_sf"/>
</dbReference>
<dbReference type="GO" id="GO:0007099">
    <property type="term" value="P:centriole replication"/>
    <property type="evidence" value="ECO:0007669"/>
    <property type="project" value="TreeGrafter"/>
</dbReference>
<dbReference type="InterPro" id="IPR052779">
    <property type="entry name" value="WDR62"/>
</dbReference>
<keyword evidence="2" id="KW-1185">Reference proteome</keyword>
<dbReference type="Pfam" id="PF00400">
    <property type="entry name" value="WD40"/>
    <property type="match status" value="2"/>
</dbReference>
<dbReference type="SUPFAM" id="SSF50978">
    <property type="entry name" value="WD40 repeat-like"/>
    <property type="match status" value="1"/>
</dbReference>
<dbReference type="PANTHER" id="PTHR45589:SF1">
    <property type="entry name" value="WD REPEAT DOMAIN 62, ISOFORM G"/>
    <property type="match status" value="1"/>
</dbReference>
<dbReference type="InterPro" id="IPR001680">
    <property type="entry name" value="WD40_rpt"/>
</dbReference>
<dbReference type="GO" id="GO:0072686">
    <property type="term" value="C:mitotic spindle"/>
    <property type="evidence" value="ECO:0007669"/>
    <property type="project" value="TreeGrafter"/>
</dbReference>
<protein>
    <recommendedName>
        <fullName evidence="3">Anaphase-promoting complex subunit 4 WD40 domain-containing protein</fullName>
    </recommendedName>
</protein>
<sequence>MERVLGFTAGNNASVAFDAKTSTILYTAGCVVVAESCTTGQQNFIQSPSRKLITCLDASPDGQFLATGEFGHQPKVRLWSRANHCQVAEFSSHHFRVSCVRFCPNSRNLVSVGNQDDQTICVWDRVQLQKIASAKVTAKDVQQGALKVLRCRVAGMTASSEAENQTAMSSFSYDFYVNLWIFEYV</sequence>
<evidence type="ECO:0000313" key="2">
    <source>
        <dbReference type="Proteomes" id="UP000281553"/>
    </source>
</evidence>
<gene>
    <name evidence="1" type="ORF">DILT_LOCUS4970</name>
</gene>
<evidence type="ECO:0008006" key="3">
    <source>
        <dbReference type="Google" id="ProtNLM"/>
    </source>
</evidence>
<reference evidence="1 2" key="1">
    <citation type="submission" date="2018-11" db="EMBL/GenBank/DDBJ databases">
        <authorList>
            <consortium name="Pathogen Informatics"/>
        </authorList>
    </citation>
    <scope>NUCLEOTIDE SEQUENCE [LARGE SCALE GENOMIC DNA]</scope>
</reference>
<dbReference type="OrthoDB" id="6154712at2759"/>
<dbReference type="SMART" id="SM00320">
    <property type="entry name" value="WD40"/>
    <property type="match status" value="2"/>
</dbReference>
<proteinExistence type="predicted"/>
<name>A0A3P7NI87_DIBLA</name>
<dbReference type="Gene3D" id="2.130.10.10">
    <property type="entry name" value="YVTN repeat-like/Quinoprotein amine dehydrogenase"/>
    <property type="match status" value="1"/>
</dbReference>
<dbReference type="AlphaFoldDB" id="A0A3P7NI87"/>
<organism evidence="1 2">
    <name type="scientific">Dibothriocephalus latus</name>
    <name type="common">Fish tapeworm</name>
    <name type="synonym">Diphyllobothrium latum</name>
    <dbReference type="NCBI Taxonomy" id="60516"/>
    <lineage>
        <taxon>Eukaryota</taxon>
        <taxon>Metazoa</taxon>
        <taxon>Spiralia</taxon>
        <taxon>Lophotrochozoa</taxon>
        <taxon>Platyhelminthes</taxon>
        <taxon>Cestoda</taxon>
        <taxon>Eucestoda</taxon>
        <taxon>Diphyllobothriidea</taxon>
        <taxon>Diphyllobothriidae</taxon>
        <taxon>Dibothriocephalus</taxon>
    </lineage>
</organism>
<dbReference type="EMBL" id="UYRU01046475">
    <property type="protein sequence ID" value="VDN09139.1"/>
    <property type="molecule type" value="Genomic_DNA"/>
</dbReference>
<dbReference type="InterPro" id="IPR015943">
    <property type="entry name" value="WD40/YVTN_repeat-like_dom_sf"/>
</dbReference>
<evidence type="ECO:0000313" key="1">
    <source>
        <dbReference type="EMBL" id="VDN09139.1"/>
    </source>
</evidence>
<dbReference type="PANTHER" id="PTHR45589">
    <property type="entry name" value="WD REPEAT DOMAIN 62, ISOFORM G"/>
    <property type="match status" value="1"/>
</dbReference>
<accession>A0A3P7NI87</accession>